<gene>
    <name evidence="2" type="ORF">DW272_17300</name>
    <name evidence="1" type="ORF">DWX77_15480</name>
</gene>
<dbReference type="RefSeq" id="WP_118198209.1">
    <property type="nucleotide sequence ID" value="NZ_JBCJBY010000019.1"/>
</dbReference>
<sequence length="317" mass="35697">MNKEQIDELQKELQNNLGSRWKVEPTSQVKVGGVKFGFSCSFEGDNASTIICPNDYKHMLDEGTSMSEVAEYIAQDLTRERRVLLTSPQTKEDFKEGLFVQLINTPVNSALLETAVHDSVIGDISAIARCKIHAPSDDEIVSFIVTKDNMSLFQMTQSEIMAQAYKNTANQSFTMQDMRDLILEGLTQAGVPKDMLPDIRKDEGKEMYVITNEDRVNGANAMVCPQLFQDIFKELGEPFYVLPSSTHELIVVKESIGMPPEDLKQMVHDVNMRECSADELLSFDIFHYDGKKLSIAMEDTETISEAIEKTKSHKLTH</sequence>
<dbReference type="Proteomes" id="UP000284220">
    <property type="component" value="Unassembled WGS sequence"/>
</dbReference>
<protein>
    <submittedName>
        <fullName evidence="1">Uncharacterized protein</fullName>
    </submittedName>
</protein>
<dbReference type="Pfam" id="PF18941">
    <property type="entry name" value="DUF5688"/>
    <property type="match status" value="1"/>
</dbReference>
<evidence type="ECO:0000313" key="2">
    <source>
        <dbReference type="EMBL" id="RHG13358.1"/>
    </source>
</evidence>
<name>A0A412KLJ9_9FIRM</name>
<dbReference type="EMBL" id="QRVV01000088">
    <property type="protein sequence ID" value="RGS69187.1"/>
    <property type="molecule type" value="Genomic_DNA"/>
</dbReference>
<proteinExistence type="predicted"/>
<accession>A0A412KLJ9</accession>
<dbReference type="Proteomes" id="UP000284242">
    <property type="component" value="Unassembled WGS sequence"/>
</dbReference>
<evidence type="ECO:0000313" key="3">
    <source>
        <dbReference type="Proteomes" id="UP000284220"/>
    </source>
</evidence>
<dbReference type="EMBL" id="QRHZ01000018">
    <property type="protein sequence ID" value="RHG13358.1"/>
    <property type="molecule type" value="Genomic_DNA"/>
</dbReference>
<dbReference type="AlphaFoldDB" id="A0A412KLJ9"/>
<dbReference type="InterPro" id="IPR043743">
    <property type="entry name" value="DUF5688"/>
</dbReference>
<evidence type="ECO:0000313" key="1">
    <source>
        <dbReference type="EMBL" id="RGS69187.1"/>
    </source>
</evidence>
<organism evidence="1 4">
    <name type="scientific">Blautia obeum</name>
    <dbReference type="NCBI Taxonomy" id="40520"/>
    <lineage>
        <taxon>Bacteria</taxon>
        <taxon>Bacillati</taxon>
        <taxon>Bacillota</taxon>
        <taxon>Clostridia</taxon>
        <taxon>Lachnospirales</taxon>
        <taxon>Lachnospiraceae</taxon>
        <taxon>Blautia</taxon>
    </lineage>
</organism>
<reference evidence="3 4" key="1">
    <citation type="submission" date="2018-08" db="EMBL/GenBank/DDBJ databases">
        <title>A genome reference for cultivated species of the human gut microbiota.</title>
        <authorList>
            <person name="Zou Y."/>
            <person name="Xue W."/>
            <person name="Luo G."/>
        </authorList>
    </citation>
    <scope>NUCLEOTIDE SEQUENCE [LARGE SCALE GENOMIC DNA]</scope>
    <source>
        <strain evidence="1 4">AF21-24</strain>
        <strain evidence="2 3">AM22-9LB</strain>
    </source>
</reference>
<evidence type="ECO:0000313" key="4">
    <source>
        <dbReference type="Proteomes" id="UP000284242"/>
    </source>
</evidence>
<comment type="caution">
    <text evidence="1">The sequence shown here is derived from an EMBL/GenBank/DDBJ whole genome shotgun (WGS) entry which is preliminary data.</text>
</comment>